<dbReference type="Proteomes" id="UP000240760">
    <property type="component" value="Unassembled WGS sequence"/>
</dbReference>
<gene>
    <name evidence="2" type="ORF">M440DRAFT_1405473</name>
</gene>
<reference evidence="2 3" key="1">
    <citation type="submission" date="2016-07" db="EMBL/GenBank/DDBJ databases">
        <title>Multiple horizontal gene transfer events from other fungi enriched the ability of initially mycotrophic Trichoderma (Ascomycota) to feed on dead plant biomass.</title>
        <authorList>
            <consortium name="DOE Joint Genome Institute"/>
            <person name="Aerts A."/>
            <person name="Atanasova L."/>
            <person name="Chenthamara K."/>
            <person name="Zhang J."/>
            <person name="Grujic M."/>
            <person name="Henrissat B."/>
            <person name="Kuo A."/>
            <person name="Salamov A."/>
            <person name="Lipzen A."/>
            <person name="Labutti K."/>
            <person name="Barry K."/>
            <person name="Miao Y."/>
            <person name="Rahimi M.J."/>
            <person name="Shen Q."/>
            <person name="Grigoriev I.V."/>
            <person name="Kubicek C.P."/>
            <person name="Druzhinina I.S."/>
        </authorList>
    </citation>
    <scope>NUCLEOTIDE SEQUENCE [LARGE SCALE GENOMIC DNA]</scope>
    <source>
        <strain evidence="2 3">ATCC 18648</strain>
    </source>
</reference>
<feature type="signal peptide" evidence="1">
    <location>
        <begin position="1"/>
        <end position="30"/>
    </location>
</feature>
<sequence>MDGSPICFPGLILCFAIAVAIFVSHQPALGYIPSNPTSGSSCCCLLSATSPPLSTCSRA</sequence>
<organism evidence="2 3">
    <name type="scientific">Trichoderma longibrachiatum ATCC 18648</name>
    <dbReference type="NCBI Taxonomy" id="983965"/>
    <lineage>
        <taxon>Eukaryota</taxon>
        <taxon>Fungi</taxon>
        <taxon>Dikarya</taxon>
        <taxon>Ascomycota</taxon>
        <taxon>Pezizomycotina</taxon>
        <taxon>Sordariomycetes</taxon>
        <taxon>Hypocreomycetidae</taxon>
        <taxon>Hypocreales</taxon>
        <taxon>Hypocreaceae</taxon>
        <taxon>Trichoderma</taxon>
    </lineage>
</organism>
<name>A0A2T4BT28_TRILO</name>
<proteinExistence type="predicted"/>
<accession>A0A2T4BT28</accession>
<keyword evidence="1" id="KW-0732">Signal</keyword>
<protein>
    <recommendedName>
        <fullName evidence="4">Hydrophobin</fullName>
    </recommendedName>
</protein>
<evidence type="ECO:0000313" key="3">
    <source>
        <dbReference type="Proteomes" id="UP000240760"/>
    </source>
</evidence>
<keyword evidence="3" id="KW-1185">Reference proteome</keyword>
<dbReference type="EMBL" id="KZ679141">
    <property type="protein sequence ID" value="PTB72470.1"/>
    <property type="molecule type" value="Genomic_DNA"/>
</dbReference>
<feature type="chain" id="PRO_5015548770" description="Hydrophobin" evidence="1">
    <location>
        <begin position="31"/>
        <end position="59"/>
    </location>
</feature>
<evidence type="ECO:0008006" key="4">
    <source>
        <dbReference type="Google" id="ProtNLM"/>
    </source>
</evidence>
<evidence type="ECO:0000313" key="2">
    <source>
        <dbReference type="EMBL" id="PTB72470.1"/>
    </source>
</evidence>
<evidence type="ECO:0000256" key="1">
    <source>
        <dbReference type="SAM" id="SignalP"/>
    </source>
</evidence>
<dbReference type="AlphaFoldDB" id="A0A2T4BT28"/>